<keyword evidence="4 6" id="KW-0274">FAD</keyword>
<comment type="similarity">
    <text evidence="2 6">Belongs to the acyl-CoA dehydrogenase family.</text>
</comment>
<feature type="domain" description="Acyl-CoA oxidase/dehydrogenase middle" evidence="8">
    <location>
        <begin position="123"/>
        <end position="210"/>
    </location>
</feature>
<dbReference type="EMBL" id="BLPF01000002">
    <property type="protein sequence ID" value="GFJ82402.1"/>
    <property type="molecule type" value="Genomic_DNA"/>
</dbReference>
<feature type="domain" description="Acyl-CoA dehydrogenase/oxidase N-terminal" evidence="9">
    <location>
        <begin position="7"/>
        <end position="117"/>
    </location>
</feature>
<organism evidence="10 11">
    <name type="scientific">Phytohabitans houttuyneae</name>
    <dbReference type="NCBI Taxonomy" id="1076126"/>
    <lineage>
        <taxon>Bacteria</taxon>
        <taxon>Bacillati</taxon>
        <taxon>Actinomycetota</taxon>
        <taxon>Actinomycetes</taxon>
        <taxon>Micromonosporales</taxon>
        <taxon>Micromonosporaceae</taxon>
    </lineage>
</organism>
<dbReference type="InterPro" id="IPR037069">
    <property type="entry name" value="AcylCoA_DH/ox_N_sf"/>
</dbReference>
<evidence type="ECO:0000259" key="9">
    <source>
        <dbReference type="Pfam" id="PF02771"/>
    </source>
</evidence>
<dbReference type="RefSeq" id="WP_173062866.1">
    <property type="nucleotide sequence ID" value="NZ_BAABGO010000054.1"/>
</dbReference>
<dbReference type="SUPFAM" id="SSF47203">
    <property type="entry name" value="Acyl-CoA dehydrogenase C-terminal domain-like"/>
    <property type="match status" value="1"/>
</dbReference>
<comment type="cofactor">
    <cofactor evidence="1 6">
        <name>FAD</name>
        <dbReference type="ChEBI" id="CHEBI:57692"/>
    </cofactor>
</comment>
<gene>
    <name evidence="10" type="ORF">Phou_065820</name>
</gene>
<dbReference type="InterPro" id="IPR036250">
    <property type="entry name" value="AcylCo_DH-like_C"/>
</dbReference>
<dbReference type="InterPro" id="IPR009075">
    <property type="entry name" value="AcylCo_DH/oxidase_C"/>
</dbReference>
<dbReference type="InterPro" id="IPR046373">
    <property type="entry name" value="Acyl-CoA_Oxase/DH_mid-dom_sf"/>
</dbReference>
<dbReference type="AlphaFoldDB" id="A0A6V8KAZ0"/>
<dbReference type="Pfam" id="PF00441">
    <property type="entry name" value="Acyl-CoA_dh_1"/>
    <property type="match status" value="1"/>
</dbReference>
<dbReference type="Gene3D" id="1.10.540.10">
    <property type="entry name" value="Acyl-CoA dehydrogenase/oxidase, N-terminal domain"/>
    <property type="match status" value="1"/>
</dbReference>
<dbReference type="InterPro" id="IPR052161">
    <property type="entry name" value="Mycobact_Acyl-CoA_DH"/>
</dbReference>
<dbReference type="Pfam" id="PF02771">
    <property type="entry name" value="Acyl-CoA_dh_N"/>
    <property type="match status" value="1"/>
</dbReference>
<comment type="caution">
    <text evidence="10">The sequence shown here is derived from an EMBL/GenBank/DDBJ whole genome shotgun (WGS) entry which is preliminary data.</text>
</comment>
<dbReference type="GO" id="GO:0005886">
    <property type="term" value="C:plasma membrane"/>
    <property type="evidence" value="ECO:0007669"/>
    <property type="project" value="TreeGrafter"/>
</dbReference>
<dbReference type="GO" id="GO:0016627">
    <property type="term" value="F:oxidoreductase activity, acting on the CH-CH group of donors"/>
    <property type="evidence" value="ECO:0007669"/>
    <property type="project" value="InterPro"/>
</dbReference>
<accession>A0A6V8KAZ0</accession>
<evidence type="ECO:0000256" key="3">
    <source>
        <dbReference type="ARBA" id="ARBA00022630"/>
    </source>
</evidence>
<dbReference type="Pfam" id="PF02770">
    <property type="entry name" value="Acyl-CoA_dh_M"/>
    <property type="match status" value="1"/>
</dbReference>
<dbReference type="Proteomes" id="UP000482800">
    <property type="component" value="Unassembled WGS sequence"/>
</dbReference>
<evidence type="ECO:0000259" key="8">
    <source>
        <dbReference type="Pfam" id="PF02770"/>
    </source>
</evidence>
<evidence type="ECO:0000259" key="7">
    <source>
        <dbReference type="Pfam" id="PF00441"/>
    </source>
</evidence>
<evidence type="ECO:0000313" key="11">
    <source>
        <dbReference type="Proteomes" id="UP000482800"/>
    </source>
</evidence>
<evidence type="ECO:0000313" key="10">
    <source>
        <dbReference type="EMBL" id="GFJ82402.1"/>
    </source>
</evidence>
<evidence type="ECO:0000256" key="1">
    <source>
        <dbReference type="ARBA" id="ARBA00001974"/>
    </source>
</evidence>
<evidence type="ECO:0000256" key="4">
    <source>
        <dbReference type="ARBA" id="ARBA00022827"/>
    </source>
</evidence>
<dbReference type="PANTHER" id="PTHR43292">
    <property type="entry name" value="ACYL-COA DEHYDROGENASE"/>
    <property type="match status" value="1"/>
</dbReference>
<dbReference type="InterPro" id="IPR013786">
    <property type="entry name" value="AcylCoA_DH/ox_N"/>
</dbReference>
<evidence type="ECO:0000256" key="2">
    <source>
        <dbReference type="ARBA" id="ARBA00009347"/>
    </source>
</evidence>
<keyword evidence="3 6" id="KW-0285">Flavoprotein</keyword>
<sequence length="384" mass="41455">MDFSLDERAEAFRAEVREFLRAHLTDEVRARVAASGTYHDAEFHRAVADRGWIGAAWPVEDGGQGRDRADMDILYEEMAAAGAPVEGLSVTLIIAETIRRAGTPAQKERILRPVREGRLLLSLGYTEPDAGSDLAAARTRAVRDGDGWRIDGQKNFTTHAHEADYVFLLARTDPQAAKHAGLTMFLVPTSAPGFSYAPVHTLSGERTNITYYSGVRVGDDARVGAEGQGWEIVSLALAFERGGEFAAQLRRLVHATVGWAHAAGRTEDTRLLRRLGRVVAATEVSRLLGARATWLRSTAMAGAVEGAMAKVYATEALLRGSGELLDATGADGLLGPDSPGAAADGELQHLYREAQISTLYGGTSEVLRGVVAERRLGLPRSRRR</sequence>
<name>A0A6V8KAZ0_9ACTN</name>
<protein>
    <submittedName>
        <fullName evidence="10">Acyl-CoA dehydrogenase</fullName>
    </submittedName>
</protein>
<dbReference type="Gene3D" id="1.20.140.10">
    <property type="entry name" value="Butyryl-CoA Dehydrogenase, subunit A, domain 3"/>
    <property type="match status" value="1"/>
</dbReference>
<dbReference type="PANTHER" id="PTHR43292:SF3">
    <property type="entry name" value="ACYL-COA DEHYDROGENASE FADE29"/>
    <property type="match status" value="1"/>
</dbReference>
<dbReference type="InterPro" id="IPR009100">
    <property type="entry name" value="AcylCoA_DH/oxidase_NM_dom_sf"/>
</dbReference>
<dbReference type="SUPFAM" id="SSF56645">
    <property type="entry name" value="Acyl-CoA dehydrogenase NM domain-like"/>
    <property type="match status" value="1"/>
</dbReference>
<dbReference type="InterPro" id="IPR006091">
    <property type="entry name" value="Acyl-CoA_Oxase/DH_mid-dom"/>
</dbReference>
<keyword evidence="5 6" id="KW-0560">Oxidoreductase</keyword>
<evidence type="ECO:0000256" key="5">
    <source>
        <dbReference type="ARBA" id="ARBA00023002"/>
    </source>
</evidence>
<dbReference type="GO" id="GO:0050660">
    <property type="term" value="F:flavin adenine dinucleotide binding"/>
    <property type="evidence" value="ECO:0007669"/>
    <property type="project" value="InterPro"/>
</dbReference>
<keyword evidence="11" id="KW-1185">Reference proteome</keyword>
<proteinExistence type="inferred from homology"/>
<evidence type="ECO:0000256" key="6">
    <source>
        <dbReference type="RuleBase" id="RU362125"/>
    </source>
</evidence>
<dbReference type="Gene3D" id="2.40.110.10">
    <property type="entry name" value="Butyryl-CoA Dehydrogenase, subunit A, domain 2"/>
    <property type="match status" value="1"/>
</dbReference>
<reference evidence="10 11" key="1">
    <citation type="submission" date="2020-03" db="EMBL/GenBank/DDBJ databases">
        <title>Whole genome shotgun sequence of Phytohabitans houttuyneae NBRC 108639.</title>
        <authorList>
            <person name="Komaki H."/>
            <person name="Tamura T."/>
        </authorList>
    </citation>
    <scope>NUCLEOTIDE SEQUENCE [LARGE SCALE GENOMIC DNA]</scope>
    <source>
        <strain evidence="10 11">NBRC 108639</strain>
    </source>
</reference>
<feature type="domain" description="Acyl-CoA dehydrogenase/oxidase C-terminal" evidence="7">
    <location>
        <begin position="227"/>
        <end position="374"/>
    </location>
</feature>
<reference evidence="10 11" key="2">
    <citation type="submission" date="2020-03" db="EMBL/GenBank/DDBJ databases">
        <authorList>
            <person name="Ichikawa N."/>
            <person name="Kimura A."/>
            <person name="Kitahashi Y."/>
            <person name="Uohara A."/>
        </authorList>
    </citation>
    <scope>NUCLEOTIDE SEQUENCE [LARGE SCALE GENOMIC DNA]</scope>
    <source>
        <strain evidence="10 11">NBRC 108639</strain>
    </source>
</reference>